<dbReference type="PANTHER" id="PTHR11014:SF63">
    <property type="entry name" value="METALLOPEPTIDASE, PUTATIVE (AFU_ORTHOLOGUE AFUA_6G09600)-RELATED"/>
    <property type="match status" value="1"/>
</dbReference>
<reference evidence="4 5" key="1">
    <citation type="submission" date="2019-05" db="EMBL/GenBank/DDBJ databases">
        <title>Culicoidintestinum kansasii gen. nov., sp. nov. from the gastrointestinal tract of the biting midge, Culicoides sonorensis.</title>
        <authorList>
            <person name="Neupane S."/>
            <person name="Ghosh A."/>
            <person name="Gunther S."/>
            <person name="Martin K."/>
            <person name="Zurek L."/>
        </authorList>
    </citation>
    <scope>NUCLEOTIDE SEQUENCE [LARGE SCALE GENOMIC DNA]</scope>
    <source>
        <strain evidence="4 5">CS-1</strain>
    </source>
</reference>
<proteinExistence type="predicted"/>
<organism evidence="4 5">
    <name type="scientific">Culicoidibacter larvae</name>
    <dbReference type="NCBI Taxonomy" id="2579976"/>
    <lineage>
        <taxon>Bacteria</taxon>
        <taxon>Bacillati</taxon>
        <taxon>Bacillota</taxon>
        <taxon>Culicoidibacteria</taxon>
        <taxon>Culicoidibacterales</taxon>
        <taxon>Culicoidibacteraceae</taxon>
        <taxon>Culicoidibacter</taxon>
    </lineage>
</organism>
<dbReference type="InterPro" id="IPR002933">
    <property type="entry name" value="Peptidase_M20"/>
</dbReference>
<dbReference type="RefSeq" id="WP_138190211.1">
    <property type="nucleotide sequence ID" value="NZ_VBWP01000002.1"/>
</dbReference>
<gene>
    <name evidence="4" type="ORF">FEZ08_02855</name>
</gene>
<dbReference type="FunCoup" id="A0A5R8QFK4">
    <property type="interactions" value="156"/>
</dbReference>
<dbReference type="Proteomes" id="UP000306912">
    <property type="component" value="Unassembled WGS sequence"/>
</dbReference>
<dbReference type="InterPro" id="IPR036264">
    <property type="entry name" value="Bact_exopeptidase_dim_dom"/>
</dbReference>
<dbReference type="GO" id="GO:0050118">
    <property type="term" value="F:N-acetyldiaminopimelate deacetylase activity"/>
    <property type="evidence" value="ECO:0007669"/>
    <property type="project" value="UniProtKB-ARBA"/>
</dbReference>
<evidence type="ECO:0000259" key="3">
    <source>
        <dbReference type="Pfam" id="PF07687"/>
    </source>
</evidence>
<dbReference type="EMBL" id="VBWP01000002">
    <property type="protein sequence ID" value="TLG76574.1"/>
    <property type="molecule type" value="Genomic_DNA"/>
</dbReference>
<dbReference type="AlphaFoldDB" id="A0A5R8QFK4"/>
<name>A0A5R8QFK4_9FIRM</name>
<feature type="binding site" evidence="2">
    <location>
        <position position="97"/>
    </location>
    <ligand>
        <name>Mn(2+)</name>
        <dbReference type="ChEBI" id="CHEBI:29035"/>
        <label>2</label>
    </ligand>
</feature>
<feature type="binding site" evidence="2">
    <location>
        <position position="355"/>
    </location>
    <ligand>
        <name>Mn(2+)</name>
        <dbReference type="ChEBI" id="CHEBI:29035"/>
        <label>2</label>
    </ligand>
</feature>
<dbReference type="Pfam" id="PF07687">
    <property type="entry name" value="M20_dimer"/>
    <property type="match status" value="1"/>
</dbReference>
<feature type="binding site" evidence="2">
    <location>
        <position position="131"/>
    </location>
    <ligand>
        <name>Mn(2+)</name>
        <dbReference type="ChEBI" id="CHEBI:29035"/>
        <label>2</label>
    </ligand>
</feature>
<dbReference type="CDD" id="cd03886">
    <property type="entry name" value="M20_Acy1"/>
    <property type="match status" value="1"/>
</dbReference>
<evidence type="ECO:0000256" key="2">
    <source>
        <dbReference type="PIRSR" id="PIRSR005962-1"/>
    </source>
</evidence>
<keyword evidence="2" id="KW-0479">Metal-binding</keyword>
<feature type="domain" description="Peptidase M20 dimerisation" evidence="3">
    <location>
        <begin position="181"/>
        <end position="273"/>
    </location>
</feature>
<evidence type="ECO:0000256" key="1">
    <source>
        <dbReference type="ARBA" id="ARBA00022801"/>
    </source>
</evidence>
<dbReference type="GO" id="GO:0019877">
    <property type="term" value="P:diaminopimelate biosynthetic process"/>
    <property type="evidence" value="ECO:0007669"/>
    <property type="project" value="UniProtKB-ARBA"/>
</dbReference>
<dbReference type="SUPFAM" id="SSF53187">
    <property type="entry name" value="Zn-dependent exopeptidases"/>
    <property type="match status" value="1"/>
</dbReference>
<dbReference type="Gene3D" id="3.30.70.360">
    <property type="match status" value="1"/>
</dbReference>
<keyword evidence="2" id="KW-0464">Manganese</keyword>
<dbReference type="PIRSF" id="PIRSF005962">
    <property type="entry name" value="Pept_M20D_amidohydro"/>
    <property type="match status" value="1"/>
</dbReference>
<dbReference type="NCBIfam" id="TIGR01891">
    <property type="entry name" value="amidohydrolases"/>
    <property type="match status" value="1"/>
</dbReference>
<dbReference type="PANTHER" id="PTHR11014">
    <property type="entry name" value="PEPTIDASE M20 FAMILY MEMBER"/>
    <property type="match status" value="1"/>
</dbReference>
<dbReference type="InParanoid" id="A0A5R8QFK4"/>
<dbReference type="FunFam" id="3.30.70.360:FF:000001">
    <property type="entry name" value="N-acetyldiaminopimelate deacetylase"/>
    <property type="match status" value="1"/>
</dbReference>
<sequence>MNFKQLQEKVVFWRRNLHQIPELGFKEEKTAAFIREQLNTMGLVYETVCGTGTLVFLDAGSEETLAFRADIDGLQIAEETGSEFQSQYAGMMHACGHDGHTATMLGFANFLALHKPLLMKNILLIFQPAEEGPGGAKAIIDSGAFTKYKVKAVYGLHVWPELTEGIFGSKPGPLLAQNGELEVVVHGKSAHGAMPHDGVDAIVVATDIIQQYQTILSRQISPMFPAVINIGKINGGDAANIVAERVEFQGTVRVFSDEAFYLIKKQIENIHRAAEIAYGCKIEWRMPAGYPPVINDTTLFKTVEQAFAKFHLPFVEFDTPFMPAEDFAFYQQEVPGVFFFLGVGNVALGNTAPLHNSKFDFNSEILVKGVEAFVAIAANGGCFTEAVDIY</sequence>
<protein>
    <submittedName>
        <fullName evidence="4">Amidohydrolase</fullName>
    </submittedName>
</protein>
<feature type="binding site" evidence="2">
    <location>
        <position position="95"/>
    </location>
    <ligand>
        <name>Mn(2+)</name>
        <dbReference type="ChEBI" id="CHEBI:29035"/>
        <label>2</label>
    </ligand>
</feature>
<dbReference type="Gene3D" id="3.40.630.10">
    <property type="entry name" value="Zn peptidases"/>
    <property type="match status" value="1"/>
</dbReference>
<dbReference type="GO" id="GO:0046872">
    <property type="term" value="F:metal ion binding"/>
    <property type="evidence" value="ECO:0007669"/>
    <property type="project" value="UniProtKB-KW"/>
</dbReference>
<comment type="caution">
    <text evidence="4">The sequence shown here is derived from an EMBL/GenBank/DDBJ whole genome shotgun (WGS) entry which is preliminary data.</text>
</comment>
<dbReference type="OrthoDB" id="9776731at2"/>
<evidence type="ECO:0000313" key="5">
    <source>
        <dbReference type="Proteomes" id="UP000306912"/>
    </source>
</evidence>
<dbReference type="SUPFAM" id="SSF55031">
    <property type="entry name" value="Bacterial exopeptidase dimerisation domain"/>
    <property type="match status" value="1"/>
</dbReference>
<comment type="cofactor">
    <cofactor evidence="2">
        <name>Mn(2+)</name>
        <dbReference type="ChEBI" id="CHEBI:29035"/>
    </cofactor>
    <text evidence="2">The Mn(2+) ion enhances activity.</text>
</comment>
<dbReference type="InterPro" id="IPR011650">
    <property type="entry name" value="Peptidase_M20_dimer"/>
</dbReference>
<dbReference type="Pfam" id="PF01546">
    <property type="entry name" value="Peptidase_M20"/>
    <property type="match status" value="1"/>
</dbReference>
<accession>A0A5R8QFK4</accession>
<evidence type="ECO:0000313" key="4">
    <source>
        <dbReference type="EMBL" id="TLG76574.1"/>
    </source>
</evidence>
<feature type="binding site" evidence="2">
    <location>
        <position position="157"/>
    </location>
    <ligand>
        <name>Mn(2+)</name>
        <dbReference type="ChEBI" id="CHEBI:29035"/>
        <label>2</label>
    </ligand>
</feature>
<keyword evidence="1 4" id="KW-0378">Hydrolase</keyword>
<dbReference type="InterPro" id="IPR017439">
    <property type="entry name" value="Amidohydrolase"/>
</dbReference>
<keyword evidence="5" id="KW-1185">Reference proteome</keyword>